<evidence type="ECO:0000256" key="1">
    <source>
        <dbReference type="ARBA" id="ARBA00023015"/>
    </source>
</evidence>
<feature type="domain" description="HTH merR-type" evidence="5">
    <location>
        <begin position="5"/>
        <end position="72"/>
    </location>
</feature>
<dbReference type="InterPro" id="IPR000551">
    <property type="entry name" value="MerR-type_HTH_dom"/>
</dbReference>
<dbReference type="EMBL" id="CP054475">
    <property type="protein sequence ID" value="UXD88375.1"/>
    <property type="molecule type" value="Genomic_DNA"/>
</dbReference>
<dbReference type="SMART" id="SM00422">
    <property type="entry name" value="HTH_MERR"/>
    <property type="match status" value="1"/>
</dbReference>
<proteinExistence type="predicted"/>
<dbReference type="PANTHER" id="PTHR30204">
    <property type="entry name" value="REDOX-CYCLING DRUG-SENSING TRANSCRIPTIONAL ACTIVATOR SOXR"/>
    <property type="match status" value="1"/>
</dbReference>
<dbReference type="InterPro" id="IPR015358">
    <property type="entry name" value="Tscrpt_reg_MerR_DNA-bd"/>
</dbReference>
<keyword evidence="1" id="KW-0805">Transcription regulation</keyword>
<dbReference type="PANTHER" id="PTHR30204:SF58">
    <property type="entry name" value="HTH-TYPE TRANSCRIPTIONAL REGULATOR YFMP"/>
    <property type="match status" value="1"/>
</dbReference>
<keyword evidence="4" id="KW-0175">Coiled coil</keyword>
<sequence>MSDNNYTVADLAAEFGITPRAIRLYESKGLITSRRVGRTMIYDHRQRARLKIVLRSKRVGFSLEDTKSYLDLYDADRSNPERLLGLMHQCRTRLQELEAQRRDLDATIAELQNVEQAAGADLSQLDIAPEEAYQQFLQRLPLSDDQAVTDDQPVSDDQPG</sequence>
<evidence type="ECO:0000256" key="2">
    <source>
        <dbReference type="ARBA" id="ARBA00023125"/>
    </source>
</evidence>
<dbReference type="Pfam" id="PF09278">
    <property type="entry name" value="MerR-DNA-bind"/>
    <property type="match status" value="1"/>
</dbReference>
<dbReference type="SUPFAM" id="SSF46955">
    <property type="entry name" value="Putative DNA-binding domain"/>
    <property type="match status" value="1"/>
</dbReference>
<dbReference type="Pfam" id="PF00376">
    <property type="entry name" value="MerR"/>
    <property type="match status" value="1"/>
</dbReference>
<evidence type="ECO:0000313" key="7">
    <source>
        <dbReference type="Proteomes" id="UP001065322"/>
    </source>
</evidence>
<evidence type="ECO:0000259" key="5">
    <source>
        <dbReference type="PROSITE" id="PS50937"/>
    </source>
</evidence>
<dbReference type="PROSITE" id="PS50937">
    <property type="entry name" value="HTH_MERR_2"/>
    <property type="match status" value="1"/>
</dbReference>
<feature type="coiled-coil region" evidence="4">
    <location>
        <begin position="87"/>
        <end position="117"/>
    </location>
</feature>
<keyword evidence="7" id="KW-1185">Reference proteome</keyword>
<dbReference type="InterPro" id="IPR009061">
    <property type="entry name" value="DNA-bd_dom_put_sf"/>
</dbReference>
<protein>
    <submittedName>
        <fullName evidence="6">MerR family DNA-binding transcriptional regulator</fullName>
    </submittedName>
</protein>
<accession>A0ABY6AEU2</accession>
<dbReference type="RefSeq" id="WP_260997109.1">
    <property type="nucleotide sequence ID" value="NZ_CP054475.1"/>
</dbReference>
<dbReference type="CDD" id="cd04776">
    <property type="entry name" value="HTH_GnyR"/>
    <property type="match status" value="1"/>
</dbReference>
<dbReference type="Proteomes" id="UP001065322">
    <property type="component" value="Chromosome"/>
</dbReference>
<evidence type="ECO:0000313" key="6">
    <source>
        <dbReference type="EMBL" id="UXD88375.1"/>
    </source>
</evidence>
<organism evidence="6 7">
    <name type="scientific">Thalassolituus hydrocarboniclasticus</name>
    <dbReference type="NCBI Taxonomy" id="2742796"/>
    <lineage>
        <taxon>Bacteria</taxon>
        <taxon>Pseudomonadati</taxon>
        <taxon>Pseudomonadota</taxon>
        <taxon>Gammaproteobacteria</taxon>
        <taxon>Oceanospirillales</taxon>
        <taxon>Oceanospirillaceae</taxon>
        <taxon>Thalassolituus</taxon>
    </lineage>
</organism>
<dbReference type="Gene3D" id="1.10.1660.10">
    <property type="match status" value="1"/>
</dbReference>
<reference evidence="7" key="1">
    <citation type="submission" date="2020-06" db="EMBL/GenBank/DDBJ databases">
        <title>Thalassolituus marinus alknpb1M-1, a hydrocarbon-degrading bacterium isolated from the deep-sea overlying water using an in-situ strategy from the South China Sea basin.</title>
        <authorList>
            <person name="Dong C."/>
            <person name="Chen Y."/>
            <person name="Shao Z."/>
        </authorList>
    </citation>
    <scope>NUCLEOTIDE SEQUENCE [LARGE SCALE GENOMIC DNA]</scope>
    <source>
        <strain evidence="7">alknpb1M-1</strain>
    </source>
</reference>
<evidence type="ECO:0000256" key="3">
    <source>
        <dbReference type="ARBA" id="ARBA00023163"/>
    </source>
</evidence>
<evidence type="ECO:0000256" key="4">
    <source>
        <dbReference type="SAM" id="Coils"/>
    </source>
</evidence>
<name>A0ABY6AEU2_9GAMM</name>
<keyword evidence="2 6" id="KW-0238">DNA-binding</keyword>
<dbReference type="GO" id="GO:0003677">
    <property type="term" value="F:DNA binding"/>
    <property type="evidence" value="ECO:0007669"/>
    <property type="project" value="UniProtKB-KW"/>
</dbReference>
<gene>
    <name evidence="6" type="ORF">HUF19_13480</name>
</gene>
<keyword evidence="3" id="KW-0804">Transcription</keyword>
<dbReference type="InterPro" id="IPR047057">
    <property type="entry name" value="MerR_fam"/>
</dbReference>